<dbReference type="Proteomes" id="UP000604341">
    <property type="component" value="Unassembled WGS sequence"/>
</dbReference>
<keyword evidence="2" id="KW-1185">Reference proteome</keyword>
<dbReference type="RefSeq" id="WP_189071029.1">
    <property type="nucleotide sequence ID" value="NZ_BMPE01000033.1"/>
</dbReference>
<evidence type="ECO:0000313" key="1">
    <source>
        <dbReference type="EMBL" id="GGL19550.1"/>
    </source>
</evidence>
<sequence>MKVYSYAAPQTFLDAVNVQFRLQSPGGGASSYAAEVQADSRQQALTARYSSGRNAFQVQARRQSDPVQKSETRSGTFAYSYSPTVPATGVALTNLSTYYSYSGSRSATQSTQVHSGGLNAGVRFSDQLFGSLNGAATLVDIQAGTYSSVQRSATLSGSLNYRKDATSASASPSLTVAEGKTRWTVGVNARTSLRDDLALSGTATLSSTSPPTASADLQYDASALLGEDTPRGKLSVGAAVTVPPAYTVSGRVRTTVNPNLSLGGSASFTPATRDVTYAADASGKLGPVYISASTSLSTRPNTDPAFSVNTSVSSQAAPAYGSLSVSYRRQGLNQSGNASGTFGYRTDKLDLSTTLALTATQSAGFTGAGQTPTPGPWQISGSADLTAAYAVQQNLDVSASLRYEPGSGTTTPTRLRYGVGLRYRF</sequence>
<dbReference type="SUPFAM" id="SSF56935">
    <property type="entry name" value="Porins"/>
    <property type="match status" value="1"/>
</dbReference>
<proteinExistence type="predicted"/>
<reference evidence="2" key="1">
    <citation type="journal article" date="2019" name="Int. J. Syst. Evol. Microbiol.">
        <title>The Global Catalogue of Microorganisms (GCM) 10K type strain sequencing project: providing services to taxonomists for standard genome sequencing and annotation.</title>
        <authorList>
            <consortium name="The Broad Institute Genomics Platform"/>
            <consortium name="The Broad Institute Genome Sequencing Center for Infectious Disease"/>
            <person name="Wu L."/>
            <person name="Ma J."/>
        </authorList>
    </citation>
    <scope>NUCLEOTIDE SEQUENCE [LARGE SCALE GENOMIC DNA]</scope>
    <source>
        <strain evidence="2">JCM 19173</strain>
    </source>
</reference>
<dbReference type="EMBL" id="BMPE01000033">
    <property type="protein sequence ID" value="GGL19550.1"/>
    <property type="molecule type" value="Genomic_DNA"/>
</dbReference>
<accession>A0ABQ2FRL0</accession>
<comment type="caution">
    <text evidence="1">The sequence shown here is derived from an EMBL/GenBank/DDBJ whole genome shotgun (WGS) entry which is preliminary data.</text>
</comment>
<gene>
    <name evidence="1" type="ORF">GCM10010844_43120</name>
</gene>
<name>A0ABQ2FRL0_9DEIO</name>
<protein>
    <submittedName>
        <fullName evidence="1">Uncharacterized protein</fullName>
    </submittedName>
</protein>
<evidence type="ECO:0000313" key="2">
    <source>
        <dbReference type="Proteomes" id="UP000604341"/>
    </source>
</evidence>
<organism evidence="1 2">
    <name type="scientific">Deinococcus radiotolerans</name>
    <dbReference type="NCBI Taxonomy" id="1309407"/>
    <lineage>
        <taxon>Bacteria</taxon>
        <taxon>Thermotogati</taxon>
        <taxon>Deinococcota</taxon>
        <taxon>Deinococci</taxon>
        <taxon>Deinococcales</taxon>
        <taxon>Deinococcaceae</taxon>
        <taxon>Deinococcus</taxon>
    </lineage>
</organism>